<dbReference type="FunFam" id="3.40.190.10:FF:000082">
    <property type="entry name" value="ATP phosphoribosyltransferase"/>
    <property type="match status" value="1"/>
</dbReference>
<evidence type="ECO:0000256" key="4">
    <source>
        <dbReference type="ARBA" id="ARBA00009372"/>
    </source>
</evidence>
<feature type="domain" description="ATP phosphoribosyltransferase catalytic" evidence="14">
    <location>
        <begin position="70"/>
        <end position="107"/>
    </location>
</feature>
<evidence type="ECO:0000256" key="9">
    <source>
        <dbReference type="ARBA" id="ARBA00022676"/>
    </source>
</evidence>
<dbReference type="SUPFAM" id="SSF53850">
    <property type="entry name" value="Periplasmic binding protein-like II"/>
    <property type="match status" value="1"/>
</dbReference>
<dbReference type="Gene3D" id="3.40.190.10">
    <property type="entry name" value="Periplasmic binding protein-like II"/>
    <property type="match status" value="3"/>
</dbReference>
<gene>
    <name evidence="16" type="primary">HIS1</name>
    <name evidence="16" type="ORF">HK099_003957</name>
</gene>
<dbReference type="InterPro" id="IPR013820">
    <property type="entry name" value="ATP_PRibTrfase_cat"/>
</dbReference>
<evidence type="ECO:0000256" key="1">
    <source>
        <dbReference type="ARBA" id="ARBA00000915"/>
    </source>
</evidence>
<dbReference type="InterPro" id="IPR018198">
    <property type="entry name" value="ATP_PRibTrfase_CS"/>
</dbReference>
<dbReference type="InterPro" id="IPR001348">
    <property type="entry name" value="ATP_PRibTrfase_HisG"/>
</dbReference>
<evidence type="ECO:0000313" key="17">
    <source>
        <dbReference type="Proteomes" id="UP001211065"/>
    </source>
</evidence>
<dbReference type="EMBL" id="JADGJW010000269">
    <property type="protein sequence ID" value="KAJ3220845.1"/>
    <property type="molecule type" value="Genomic_DNA"/>
</dbReference>
<dbReference type="GO" id="GO:0005524">
    <property type="term" value="F:ATP binding"/>
    <property type="evidence" value="ECO:0007669"/>
    <property type="project" value="UniProtKB-KW"/>
</dbReference>
<comment type="similarity">
    <text evidence="4">Belongs to the ATP phosphoribosyltransferase family.</text>
</comment>
<dbReference type="GO" id="GO:0003879">
    <property type="term" value="F:ATP phosphoribosyltransferase activity"/>
    <property type="evidence" value="ECO:0007669"/>
    <property type="project" value="UniProtKB-EC"/>
</dbReference>
<evidence type="ECO:0000256" key="6">
    <source>
        <dbReference type="ARBA" id="ARBA00020998"/>
    </source>
</evidence>
<evidence type="ECO:0000256" key="7">
    <source>
        <dbReference type="ARBA" id="ARBA00022490"/>
    </source>
</evidence>
<dbReference type="EC" id="2.4.2.17" evidence="5"/>
<comment type="subcellular location">
    <subcellularLocation>
        <location evidence="2">Cytoplasm</location>
    </subcellularLocation>
</comment>
<dbReference type="InterPro" id="IPR013115">
    <property type="entry name" value="HisG_C"/>
</dbReference>
<evidence type="ECO:0000256" key="13">
    <source>
        <dbReference type="ARBA" id="ARBA00023102"/>
    </source>
</evidence>
<keyword evidence="10" id="KW-0808">Transferase</keyword>
<comment type="catalytic activity">
    <reaction evidence="1">
        <text>1-(5-phospho-beta-D-ribosyl)-ATP + diphosphate = 5-phospho-alpha-D-ribose 1-diphosphate + ATP</text>
        <dbReference type="Rhea" id="RHEA:18473"/>
        <dbReference type="ChEBI" id="CHEBI:30616"/>
        <dbReference type="ChEBI" id="CHEBI:33019"/>
        <dbReference type="ChEBI" id="CHEBI:58017"/>
        <dbReference type="ChEBI" id="CHEBI:73183"/>
        <dbReference type="EC" id="2.4.2.17"/>
    </reaction>
</comment>
<dbReference type="InterPro" id="IPR011322">
    <property type="entry name" value="N-reg_PII-like_a/b"/>
</dbReference>
<feature type="domain" description="ATP phosphoribosyltransferase catalytic" evidence="14">
    <location>
        <begin position="109"/>
        <end position="213"/>
    </location>
</feature>
<reference evidence="16" key="1">
    <citation type="submission" date="2020-05" db="EMBL/GenBank/DDBJ databases">
        <title>Phylogenomic resolution of chytrid fungi.</title>
        <authorList>
            <person name="Stajich J.E."/>
            <person name="Amses K."/>
            <person name="Simmons R."/>
            <person name="Seto K."/>
            <person name="Myers J."/>
            <person name="Bonds A."/>
            <person name="Quandt C.A."/>
            <person name="Barry K."/>
            <person name="Liu P."/>
            <person name="Grigoriev I."/>
            <person name="Longcore J.E."/>
            <person name="James T.Y."/>
        </authorList>
    </citation>
    <scope>NUCLEOTIDE SEQUENCE</scope>
    <source>
        <strain evidence="16">JEL0476</strain>
    </source>
</reference>
<organism evidence="16 17">
    <name type="scientific">Clydaea vesicula</name>
    <dbReference type="NCBI Taxonomy" id="447962"/>
    <lineage>
        <taxon>Eukaryota</taxon>
        <taxon>Fungi</taxon>
        <taxon>Fungi incertae sedis</taxon>
        <taxon>Chytridiomycota</taxon>
        <taxon>Chytridiomycota incertae sedis</taxon>
        <taxon>Chytridiomycetes</taxon>
        <taxon>Lobulomycetales</taxon>
        <taxon>Lobulomycetaceae</taxon>
        <taxon>Clydaea</taxon>
    </lineage>
</organism>
<evidence type="ECO:0000313" key="16">
    <source>
        <dbReference type="EMBL" id="KAJ3220845.1"/>
    </source>
</evidence>
<comment type="caution">
    <text evidence="16">The sequence shown here is derived from an EMBL/GenBank/DDBJ whole genome shotgun (WGS) entry which is preliminary data.</text>
</comment>
<dbReference type="AlphaFoldDB" id="A0AAD5XVX3"/>
<evidence type="ECO:0000259" key="14">
    <source>
        <dbReference type="Pfam" id="PF01634"/>
    </source>
</evidence>
<dbReference type="GO" id="GO:0000105">
    <property type="term" value="P:L-histidine biosynthetic process"/>
    <property type="evidence" value="ECO:0007669"/>
    <property type="project" value="UniProtKB-KW"/>
</dbReference>
<comment type="pathway">
    <text evidence="3">Amino-acid biosynthesis; L-histidine biosynthesis; L-histidine from 5-phospho-alpha-D-ribose 1-diphosphate: step 1/9.</text>
</comment>
<evidence type="ECO:0000256" key="8">
    <source>
        <dbReference type="ARBA" id="ARBA00022605"/>
    </source>
</evidence>
<accession>A0AAD5XVX3</accession>
<dbReference type="PANTHER" id="PTHR21403">
    <property type="entry name" value="ATP PHOSPHORIBOSYLTRANSFERASE ATP-PRTASE"/>
    <property type="match status" value="1"/>
</dbReference>
<evidence type="ECO:0000256" key="10">
    <source>
        <dbReference type="ARBA" id="ARBA00022679"/>
    </source>
</evidence>
<dbReference type="GO" id="GO:0005737">
    <property type="term" value="C:cytoplasm"/>
    <property type="evidence" value="ECO:0007669"/>
    <property type="project" value="UniProtKB-SubCell"/>
</dbReference>
<dbReference type="SUPFAM" id="SSF54913">
    <property type="entry name" value="GlnB-like"/>
    <property type="match status" value="1"/>
</dbReference>
<dbReference type="GO" id="GO:0000287">
    <property type="term" value="F:magnesium ion binding"/>
    <property type="evidence" value="ECO:0007669"/>
    <property type="project" value="InterPro"/>
</dbReference>
<keyword evidence="17" id="KW-1185">Reference proteome</keyword>
<keyword evidence="8" id="KW-0028">Amino-acid biosynthesis</keyword>
<evidence type="ECO:0000256" key="12">
    <source>
        <dbReference type="ARBA" id="ARBA00022840"/>
    </source>
</evidence>
<name>A0AAD5XVX3_9FUNG</name>
<dbReference type="PANTHER" id="PTHR21403:SF8">
    <property type="entry name" value="ATP PHOSPHORIBOSYLTRANSFERASE"/>
    <property type="match status" value="1"/>
</dbReference>
<dbReference type="Pfam" id="PF08029">
    <property type="entry name" value="HisG_C"/>
    <property type="match status" value="1"/>
</dbReference>
<keyword evidence="7" id="KW-0963">Cytoplasm</keyword>
<keyword evidence="12" id="KW-0067">ATP-binding</keyword>
<keyword evidence="11" id="KW-0547">Nucleotide-binding</keyword>
<dbReference type="NCBIfam" id="TIGR03455">
    <property type="entry name" value="HisG_C-term"/>
    <property type="match status" value="1"/>
</dbReference>
<dbReference type="Gene3D" id="3.30.70.120">
    <property type="match status" value="1"/>
</dbReference>
<evidence type="ECO:0000256" key="3">
    <source>
        <dbReference type="ARBA" id="ARBA00004667"/>
    </source>
</evidence>
<dbReference type="InterPro" id="IPR015867">
    <property type="entry name" value="N-reg_PII/ATP_PRibTrfase_C"/>
</dbReference>
<protein>
    <recommendedName>
        <fullName evidence="6">ATP phosphoribosyltransferase</fullName>
        <ecNumber evidence="5">2.4.2.17</ecNumber>
    </recommendedName>
</protein>
<dbReference type="Pfam" id="PF01634">
    <property type="entry name" value="HisG"/>
    <property type="match status" value="2"/>
</dbReference>
<evidence type="ECO:0000256" key="2">
    <source>
        <dbReference type="ARBA" id="ARBA00004496"/>
    </source>
</evidence>
<evidence type="ECO:0000256" key="11">
    <source>
        <dbReference type="ARBA" id="ARBA00022741"/>
    </source>
</evidence>
<evidence type="ECO:0000259" key="15">
    <source>
        <dbReference type="Pfam" id="PF08029"/>
    </source>
</evidence>
<sequence>MESSESIDASANLLKKDAANNLLFAVPKKGRIFNKTMDLLKGADIKYVRKSRFDIAYSSNLPITLVFLPAKDIARFVGDGNVDLGITGQDMIQESGLSEAVDPLLDLIGKRIVTSFVEITKKLFMELETVAVPENLTTKISYVSGSVEAACALGLADGIVDLVESGETMRAANLKAIHTITSTQSVLICNRKKHSQKNSARSILIEKIFKRIRGVIEAQQFVLVNYNISQNDLAKAVAITPGKKAPSVSKLDEGGSYAGWNAVSAMVQKEVVVDVMDKLELAVSIY</sequence>
<keyword evidence="9 16" id="KW-0328">Glycosyltransferase</keyword>
<feature type="domain" description="Histidine biosynthesis HisG C-terminal" evidence="15">
    <location>
        <begin position="218"/>
        <end position="280"/>
    </location>
</feature>
<proteinExistence type="inferred from homology"/>
<evidence type="ECO:0000256" key="5">
    <source>
        <dbReference type="ARBA" id="ARBA00011946"/>
    </source>
</evidence>
<keyword evidence="13" id="KW-0368">Histidine biosynthesis</keyword>
<dbReference type="Proteomes" id="UP001211065">
    <property type="component" value="Unassembled WGS sequence"/>
</dbReference>
<dbReference type="PROSITE" id="PS01316">
    <property type="entry name" value="ATP_P_PHORIBOSYLTR"/>
    <property type="match status" value="1"/>
</dbReference>